<dbReference type="EMBL" id="JACAGB010000012">
    <property type="protein sequence ID" value="KAF6331845.1"/>
    <property type="molecule type" value="Genomic_DNA"/>
</dbReference>
<feature type="compositionally biased region" description="Pro residues" evidence="1">
    <location>
        <begin position="40"/>
        <end position="49"/>
    </location>
</feature>
<protein>
    <submittedName>
        <fullName evidence="2">Uncharacterized protein</fullName>
    </submittedName>
</protein>
<evidence type="ECO:0000256" key="1">
    <source>
        <dbReference type="SAM" id="MobiDB-lite"/>
    </source>
</evidence>
<accession>A0A7J7W2Z8</accession>
<name>A0A7J7W2Z8_PIPKU</name>
<sequence length="125" mass="12752">MFPRPLHASHFRGRRAGLAEPSPRPDLALRTPEAGRTLNPPLPTSPPGKRPSAGRGPACGRSAVGPGRRGSQFGGGRGSPQRKVLHQPPHVQAEGGSRSGPPGGAFPRPLPPPSPRPVLGAAAAA</sequence>
<dbReference type="AlphaFoldDB" id="A0A7J7W2Z8"/>
<gene>
    <name evidence="2" type="ORF">mPipKuh1_008154</name>
</gene>
<keyword evidence="3" id="KW-1185">Reference proteome</keyword>
<comment type="caution">
    <text evidence="2">The sequence shown here is derived from an EMBL/GenBank/DDBJ whole genome shotgun (WGS) entry which is preliminary data.</text>
</comment>
<proteinExistence type="predicted"/>
<reference evidence="2 3" key="1">
    <citation type="journal article" date="2020" name="Nature">
        <title>Six reference-quality genomes reveal evolution of bat adaptations.</title>
        <authorList>
            <person name="Jebb D."/>
            <person name="Huang Z."/>
            <person name="Pippel M."/>
            <person name="Hughes G.M."/>
            <person name="Lavrichenko K."/>
            <person name="Devanna P."/>
            <person name="Winkler S."/>
            <person name="Jermiin L.S."/>
            <person name="Skirmuntt E.C."/>
            <person name="Katzourakis A."/>
            <person name="Burkitt-Gray L."/>
            <person name="Ray D.A."/>
            <person name="Sullivan K.A.M."/>
            <person name="Roscito J.G."/>
            <person name="Kirilenko B.M."/>
            <person name="Davalos L.M."/>
            <person name="Corthals A.P."/>
            <person name="Power M.L."/>
            <person name="Jones G."/>
            <person name="Ransome R.D."/>
            <person name="Dechmann D.K.N."/>
            <person name="Locatelli A.G."/>
            <person name="Puechmaille S.J."/>
            <person name="Fedrigo O."/>
            <person name="Jarvis E.D."/>
            <person name="Hiller M."/>
            <person name="Vernes S.C."/>
            <person name="Myers E.W."/>
            <person name="Teeling E.C."/>
        </authorList>
    </citation>
    <scope>NUCLEOTIDE SEQUENCE [LARGE SCALE GENOMIC DNA]</scope>
    <source>
        <strain evidence="2">MPipKuh1</strain>
        <tissue evidence="2">Flight muscle</tissue>
    </source>
</reference>
<evidence type="ECO:0000313" key="2">
    <source>
        <dbReference type="EMBL" id="KAF6331845.1"/>
    </source>
</evidence>
<organism evidence="2 3">
    <name type="scientific">Pipistrellus kuhlii</name>
    <name type="common">Kuhl's pipistrelle</name>
    <dbReference type="NCBI Taxonomy" id="59472"/>
    <lineage>
        <taxon>Eukaryota</taxon>
        <taxon>Metazoa</taxon>
        <taxon>Chordata</taxon>
        <taxon>Craniata</taxon>
        <taxon>Vertebrata</taxon>
        <taxon>Euteleostomi</taxon>
        <taxon>Mammalia</taxon>
        <taxon>Eutheria</taxon>
        <taxon>Laurasiatheria</taxon>
        <taxon>Chiroptera</taxon>
        <taxon>Yangochiroptera</taxon>
        <taxon>Vespertilionidae</taxon>
        <taxon>Pipistrellus</taxon>
    </lineage>
</organism>
<evidence type="ECO:0000313" key="3">
    <source>
        <dbReference type="Proteomes" id="UP000558488"/>
    </source>
</evidence>
<dbReference type="Proteomes" id="UP000558488">
    <property type="component" value="Unassembled WGS sequence"/>
</dbReference>
<feature type="region of interest" description="Disordered" evidence="1">
    <location>
        <begin position="1"/>
        <end position="125"/>
    </location>
</feature>